<keyword evidence="8" id="KW-0479">Metal-binding</keyword>
<evidence type="ECO:0000256" key="7">
    <source>
        <dbReference type="ARBA" id="ARBA00022722"/>
    </source>
</evidence>
<feature type="domain" description="DDE Tnp4" evidence="14">
    <location>
        <begin position="28"/>
        <end position="180"/>
    </location>
</feature>
<dbReference type="Pfam" id="PF13359">
    <property type="entry name" value="DDE_Tnp_4"/>
    <property type="match status" value="1"/>
</dbReference>
<evidence type="ECO:0000256" key="12">
    <source>
        <dbReference type="ARBA" id="ARBA00045850"/>
    </source>
</evidence>
<evidence type="ECO:0000313" key="15">
    <source>
        <dbReference type="EMBL" id="KAK3887940.1"/>
    </source>
</evidence>
<evidence type="ECO:0000256" key="9">
    <source>
        <dbReference type="ARBA" id="ARBA00022801"/>
    </source>
</evidence>
<name>A0AAE1G8C6_PETCI</name>
<accession>A0AAE1G8C6</accession>
<dbReference type="Proteomes" id="UP001286313">
    <property type="component" value="Unassembled WGS sequence"/>
</dbReference>
<gene>
    <name evidence="15" type="ORF">Pcinc_007990</name>
</gene>
<keyword evidence="7" id="KW-0540">Nuclease</keyword>
<dbReference type="GO" id="GO:0004518">
    <property type="term" value="F:nuclease activity"/>
    <property type="evidence" value="ECO:0007669"/>
    <property type="project" value="UniProtKB-KW"/>
</dbReference>
<comment type="cofactor">
    <cofactor evidence="1">
        <name>a divalent metal cation</name>
        <dbReference type="ChEBI" id="CHEBI:60240"/>
    </cofactor>
</comment>
<dbReference type="AlphaFoldDB" id="A0AAE1G8C6"/>
<dbReference type="EMBL" id="JAWQEG010000600">
    <property type="protein sequence ID" value="KAK3887940.1"/>
    <property type="molecule type" value="Genomic_DNA"/>
</dbReference>
<dbReference type="PRINTS" id="PR02086">
    <property type="entry name" value="PUTNUCHARBI1"/>
</dbReference>
<dbReference type="InterPro" id="IPR045249">
    <property type="entry name" value="HARBI1-like"/>
</dbReference>
<comment type="caution">
    <text evidence="15">The sequence shown here is derived from an EMBL/GenBank/DDBJ whole genome shotgun (WGS) entry which is preliminary data.</text>
</comment>
<evidence type="ECO:0000259" key="14">
    <source>
        <dbReference type="Pfam" id="PF13359"/>
    </source>
</evidence>
<keyword evidence="6" id="KW-0963">Cytoplasm</keyword>
<dbReference type="InterPro" id="IPR027806">
    <property type="entry name" value="HARBI1_dom"/>
</dbReference>
<dbReference type="InterPro" id="IPR026103">
    <property type="entry name" value="HARBI1_animal"/>
</dbReference>
<dbReference type="GO" id="GO:0005634">
    <property type="term" value="C:nucleus"/>
    <property type="evidence" value="ECO:0007669"/>
    <property type="project" value="UniProtKB-SubCell"/>
</dbReference>
<feature type="compositionally biased region" description="Acidic residues" evidence="13">
    <location>
        <begin position="196"/>
        <end position="208"/>
    </location>
</feature>
<protein>
    <recommendedName>
        <fullName evidence="5">Putative nuclease HARBI1</fullName>
    </recommendedName>
    <alternativeName>
        <fullName evidence="11">Harbinger transposase-derived nuclease</fullName>
    </alternativeName>
</protein>
<comment type="subcellular location">
    <subcellularLocation>
        <location evidence="3">Cytoplasm</location>
    </subcellularLocation>
    <subcellularLocation>
        <location evidence="2">Nucleus</location>
    </subcellularLocation>
</comment>
<comment type="similarity">
    <text evidence="4">Belongs to the HARBI1 family.</text>
</comment>
<evidence type="ECO:0000256" key="3">
    <source>
        <dbReference type="ARBA" id="ARBA00004496"/>
    </source>
</evidence>
<comment type="function">
    <text evidence="12">Transposase-derived protein that may have nuclease activity. Does not have transposase activity.</text>
</comment>
<dbReference type="PANTHER" id="PTHR22930:SF267">
    <property type="entry name" value="NUCLEASE HARBI1-RELATED"/>
    <property type="match status" value="1"/>
</dbReference>
<organism evidence="15 16">
    <name type="scientific">Petrolisthes cinctipes</name>
    <name type="common">Flat porcelain crab</name>
    <dbReference type="NCBI Taxonomy" id="88211"/>
    <lineage>
        <taxon>Eukaryota</taxon>
        <taxon>Metazoa</taxon>
        <taxon>Ecdysozoa</taxon>
        <taxon>Arthropoda</taxon>
        <taxon>Crustacea</taxon>
        <taxon>Multicrustacea</taxon>
        <taxon>Malacostraca</taxon>
        <taxon>Eumalacostraca</taxon>
        <taxon>Eucarida</taxon>
        <taxon>Decapoda</taxon>
        <taxon>Pleocyemata</taxon>
        <taxon>Anomura</taxon>
        <taxon>Galatheoidea</taxon>
        <taxon>Porcellanidae</taxon>
        <taxon>Petrolisthes</taxon>
    </lineage>
</organism>
<keyword evidence="9" id="KW-0378">Hydrolase</keyword>
<keyword evidence="10" id="KW-0539">Nucleus</keyword>
<evidence type="ECO:0000256" key="13">
    <source>
        <dbReference type="SAM" id="MobiDB-lite"/>
    </source>
</evidence>
<evidence type="ECO:0000313" key="16">
    <source>
        <dbReference type="Proteomes" id="UP001286313"/>
    </source>
</evidence>
<evidence type="ECO:0000256" key="5">
    <source>
        <dbReference type="ARBA" id="ARBA00015519"/>
    </source>
</evidence>
<evidence type="ECO:0000256" key="1">
    <source>
        <dbReference type="ARBA" id="ARBA00001968"/>
    </source>
</evidence>
<proteinExistence type="inferred from homology"/>
<reference evidence="15" key="1">
    <citation type="submission" date="2023-10" db="EMBL/GenBank/DDBJ databases">
        <title>Genome assemblies of two species of porcelain crab, Petrolisthes cinctipes and Petrolisthes manimaculis (Anomura: Porcellanidae).</title>
        <authorList>
            <person name="Angst P."/>
        </authorList>
    </citation>
    <scope>NUCLEOTIDE SEQUENCE</scope>
    <source>
        <strain evidence="15">PB745_01</strain>
        <tissue evidence="15">Gill</tissue>
    </source>
</reference>
<evidence type="ECO:0000256" key="10">
    <source>
        <dbReference type="ARBA" id="ARBA00023242"/>
    </source>
</evidence>
<sequence length="233" mass="26636">MPRGMPEVIATKQKFYRVSNFPNVIGLIDGSHIPIAAPSLNEDIYVNRKNFHSLNIQAVCDANQIFLDFCNRYPGSTHDSFVWHNCTLYRRFQAGEFGGAHLLGDSGYPLEENLMTPFMQPGNHSKVNYNNSHKRTRVIVEQTFGLWKSRFRCIHKSGGNLCYTPQKCAKIVSATMLLHNYCIRRRIPLIGVDHGDEDPYNVDDPDDPDPQHEGIRNVPVGQAKRQRIVQEHF</sequence>
<dbReference type="GO" id="GO:0046872">
    <property type="term" value="F:metal ion binding"/>
    <property type="evidence" value="ECO:0007669"/>
    <property type="project" value="UniProtKB-KW"/>
</dbReference>
<dbReference type="GO" id="GO:0005737">
    <property type="term" value="C:cytoplasm"/>
    <property type="evidence" value="ECO:0007669"/>
    <property type="project" value="UniProtKB-SubCell"/>
</dbReference>
<evidence type="ECO:0000256" key="11">
    <source>
        <dbReference type="ARBA" id="ARBA00030126"/>
    </source>
</evidence>
<evidence type="ECO:0000256" key="8">
    <source>
        <dbReference type="ARBA" id="ARBA00022723"/>
    </source>
</evidence>
<evidence type="ECO:0000256" key="4">
    <source>
        <dbReference type="ARBA" id="ARBA00006958"/>
    </source>
</evidence>
<keyword evidence="16" id="KW-1185">Reference proteome</keyword>
<evidence type="ECO:0000256" key="2">
    <source>
        <dbReference type="ARBA" id="ARBA00004123"/>
    </source>
</evidence>
<evidence type="ECO:0000256" key="6">
    <source>
        <dbReference type="ARBA" id="ARBA00022490"/>
    </source>
</evidence>
<dbReference type="PANTHER" id="PTHR22930">
    <property type="match status" value="1"/>
</dbReference>
<dbReference type="GO" id="GO:0016787">
    <property type="term" value="F:hydrolase activity"/>
    <property type="evidence" value="ECO:0007669"/>
    <property type="project" value="UniProtKB-KW"/>
</dbReference>
<feature type="region of interest" description="Disordered" evidence="13">
    <location>
        <begin position="196"/>
        <end position="223"/>
    </location>
</feature>